<dbReference type="EMBL" id="DRLF01000289">
    <property type="protein sequence ID" value="HEC06829.1"/>
    <property type="molecule type" value="Genomic_DNA"/>
</dbReference>
<comment type="caution">
    <text evidence="2">The sequence shown here is derived from an EMBL/GenBank/DDBJ whole genome shotgun (WGS) entry which is preliminary data.</text>
</comment>
<dbReference type="InterPro" id="IPR023057">
    <property type="entry name" value="GlnE"/>
</dbReference>
<dbReference type="AlphaFoldDB" id="A0A831WD81"/>
<feature type="domain" description="Glutamate-ammonia ligase adenylyltransferase repeated" evidence="1">
    <location>
        <begin position="31"/>
        <end position="265"/>
    </location>
</feature>
<feature type="non-terminal residue" evidence="2">
    <location>
        <position position="265"/>
    </location>
</feature>
<dbReference type="GO" id="GO:0008882">
    <property type="term" value="F:[glutamate-ammonia-ligase] adenylyltransferase activity"/>
    <property type="evidence" value="ECO:0007669"/>
    <property type="project" value="InterPro"/>
</dbReference>
<dbReference type="FunFam" id="3.30.460.10:FF:000009">
    <property type="entry name" value="Bifunctional glutamine synthetase adenylyltransferase/adenylyl-removing enzyme"/>
    <property type="match status" value="1"/>
</dbReference>
<gene>
    <name evidence="2" type="ORF">ENJ12_08260</name>
</gene>
<dbReference type="Gene3D" id="3.30.460.10">
    <property type="entry name" value="Beta Polymerase, domain 2"/>
    <property type="match status" value="1"/>
</dbReference>
<proteinExistence type="predicted"/>
<protein>
    <submittedName>
        <fullName evidence="2">Bifunctional glutamine synthetase adenylyltransferase/deadenyltransferase</fullName>
    </submittedName>
</protein>
<dbReference type="Proteomes" id="UP000886339">
    <property type="component" value="Unassembled WGS sequence"/>
</dbReference>
<dbReference type="Pfam" id="PF03710">
    <property type="entry name" value="GlnE"/>
    <property type="match status" value="1"/>
</dbReference>
<dbReference type="PANTHER" id="PTHR30621">
    <property type="entry name" value="GLUTAMINE SYNTHETASE ADENYLYLTRANSFERASE"/>
    <property type="match status" value="1"/>
</dbReference>
<dbReference type="PANTHER" id="PTHR30621:SF0">
    <property type="entry name" value="BIFUNCTIONAL GLUTAMINE SYNTHETASE ADENYLYLTRANSFERASE_ADENYLYL-REMOVING ENZYME"/>
    <property type="match status" value="1"/>
</dbReference>
<dbReference type="InterPro" id="IPR005190">
    <property type="entry name" value="GlnE_rpt_dom"/>
</dbReference>
<dbReference type="SUPFAM" id="SSF81301">
    <property type="entry name" value="Nucleotidyltransferase"/>
    <property type="match status" value="1"/>
</dbReference>
<keyword evidence="2" id="KW-0808">Transferase</keyword>
<name>A0A831WD81_9GAMM</name>
<sequence>MTETDRLGRLLTEWSALPQAAQLSDAAFAREMAQVWTASDYAAQTCLRWPDLLLESYRDGALEKPLVPGRMAHQLTETLQSVESEDALLTALRQFRRRQMLRIIWRDITRKAALEETLEDLSELADICIRQSLDRLMDWAVQQWGTPRDKAGKAQAMVVLGMGKLGARELNLSSDIDLIFTFPSHGETDARRPLSNEQFFTRVGRQLINVLGRQTEDGFVFRVDMRLRPFGEAGPLALSFGAMETYYASQAREWERYAMIKARAI</sequence>
<reference evidence="2" key="1">
    <citation type="journal article" date="2020" name="mSystems">
        <title>Genome- and Community-Level Interaction Insights into Carbon Utilization and Element Cycling Functions of Hydrothermarchaeota in Hydrothermal Sediment.</title>
        <authorList>
            <person name="Zhou Z."/>
            <person name="Liu Y."/>
            <person name="Xu W."/>
            <person name="Pan J."/>
            <person name="Luo Z.H."/>
            <person name="Li M."/>
        </authorList>
    </citation>
    <scope>NUCLEOTIDE SEQUENCE [LARGE SCALE GENOMIC DNA]</scope>
    <source>
        <strain evidence="2">HyVt-458</strain>
    </source>
</reference>
<dbReference type="InterPro" id="IPR043519">
    <property type="entry name" value="NT_sf"/>
</dbReference>
<keyword evidence="2" id="KW-0548">Nucleotidyltransferase</keyword>
<evidence type="ECO:0000259" key="1">
    <source>
        <dbReference type="Pfam" id="PF03710"/>
    </source>
</evidence>
<organism evidence="2">
    <name type="scientific">Thiolapillus brandeum</name>
    <dbReference type="NCBI Taxonomy" id="1076588"/>
    <lineage>
        <taxon>Bacteria</taxon>
        <taxon>Pseudomonadati</taxon>
        <taxon>Pseudomonadota</taxon>
        <taxon>Gammaproteobacteria</taxon>
        <taxon>Chromatiales</taxon>
        <taxon>Sedimenticolaceae</taxon>
        <taxon>Thiolapillus</taxon>
    </lineage>
</organism>
<dbReference type="GO" id="GO:0005829">
    <property type="term" value="C:cytosol"/>
    <property type="evidence" value="ECO:0007669"/>
    <property type="project" value="TreeGrafter"/>
</dbReference>
<accession>A0A831WD81</accession>
<dbReference type="CDD" id="cd05401">
    <property type="entry name" value="NT_GlnE_GlnD_like"/>
    <property type="match status" value="1"/>
</dbReference>
<dbReference type="GO" id="GO:0000820">
    <property type="term" value="P:regulation of glutamine family amino acid metabolic process"/>
    <property type="evidence" value="ECO:0007669"/>
    <property type="project" value="TreeGrafter"/>
</dbReference>
<evidence type="ECO:0000313" key="2">
    <source>
        <dbReference type="EMBL" id="HEC06829.1"/>
    </source>
</evidence>